<dbReference type="InterPro" id="IPR029063">
    <property type="entry name" value="SAM-dependent_MTases_sf"/>
</dbReference>
<feature type="domain" description="Tetrapyrrole methylase" evidence="6">
    <location>
        <begin position="5"/>
        <end position="185"/>
    </location>
</feature>
<comment type="pathway">
    <text evidence="1">Cofactor biosynthesis; adenosylcobalamin biosynthesis.</text>
</comment>
<dbReference type="GeneID" id="72192572"/>
<dbReference type="InterPro" id="IPR000878">
    <property type="entry name" value="4pyrrol_Mease"/>
</dbReference>
<dbReference type="GO" id="GO:0032259">
    <property type="term" value="P:methylation"/>
    <property type="evidence" value="ECO:0007669"/>
    <property type="project" value="UniProtKB-KW"/>
</dbReference>
<keyword evidence="4" id="KW-0808">Transferase</keyword>
<accession>A0AAE6ZST5</accession>
<sequence length="403" mass="42853">MPPWLTVVGIGEDGFKGLGKNARHALLGASRIIGGQRQLDLLPVCIRAERQLWPSPFSLAPVLERYGEPVCVLASGDPMFFGVGASLARQLPSSEMLVLPTPSSCSLAAARMGWPLQDVVTLSVVARPIAALNAQLSSGVRLLVLSNDGQSPAAIAALLRERGFGPSRLSVLEHLGGEAERRIDGAANDWADPVVADLNLIAIECIAQANAPRLSRLAGLPDSAFRHDGQLTKRDVRAITLARLAPVPGELLWDVGAGSGSIGIEWMRAHPSCRALAIEADEGRQLLIEHNRDALGVPGLQLIRGSAPQALVGLERPDAVFIGGGVTREGVLDACWAALKPGGRLIANAVTLQSEMTLMAWREQHGGELTRIHIAQAQPLGDFDTWRQALPITLLDVVKPFDA</sequence>
<dbReference type="EMBL" id="CP051487">
    <property type="protein sequence ID" value="QJC77361.1"/>
    <property type="molecule type" value="Genomic_DNA"/>
</dbReference>
<name>A0AAE6ZST5_9PSED</name>
<organism evidence="7 8">
    <name type="scientific">Pseudomonas umsongensis</name>
    <dbReference type="NCBI Taxonomy" id="198618"/>
    <lineage>
        <taxon>Bacteria</taxon>
        <taxon>Pseudomonadati</taxon>
        <taxon>Pseudomonadota</taxon>
        <taxon>Gammaproteobacteria</taxon>
        <taxon>Pseudomonadales</taxon>
        <taxon>Pseudomonadaceae</taxon>
        <taxon>Pseudomonas</taxon>
    </lineage>
</organism>
<dbReference type="KEGG" id="pum:HGP31_03275"/>
<evidence type="ECO:0000256" key="1">
    <source>
        <dbReference type="ARBA" id="ARBA00004953"/>
    </source>
</evidence>
<evidence type="ECO:0000259" key="6">
    <source>
        <dbReference type="Pfam" id="PF00590"/>
    </source>
</evidence>
<dbReference type="AlphaFoldDB" id="A0AAE6ZST5"/>
<keyword evidence="2" id="KW-0169">Cobalamin biosynthesis</keyword>
<gene>
    <name evidence="7" type="primary">cbiE</name>
    <name evidence="7" type="ORF">HGP31_03275</name>
</gene>
<dbReference type="InterPro" id="IPR014008">
    <property type="entry name" value="Cbl_synth_MTase_CbiT"/>
</dbReference>
<dbReference type="PANTHER" id="PTHR43182:SF1">
    <property type="entry name" value="COBALT-PRECORRIN-7 C(5)-METHYLTRANSFERASE"/>
    <property type="match status" value="1"/>
</dbReference>
<dbReference type="Proteomes" id="UP000501367">
    <property type="component" value="Chromosome"/>
</dbReference>
<evidence type="ECO:0000313" key="7">
    <source>
        <dbReference type="EMBL" id="QJC77361.1"/>
    </source>
</evidence>
<dbReference type="NCBIfam" id="TIGR02467">
    <property type="entry name" value="CbiE"/>
    <property type="match status" value="1"/>
</dbReference>
<protein>
    <submittedName>
        <fullName evidence="7">Precorrin-6y C5,15-methyltransferase (Decarboxylating) subunit CbiE</fullName>
    </submittedName>
</protein>
<proteinExistence type="predicted"/>
<evidence type="ECO:0000256" key="4">
    <source>
        <dbReference type="ARBA" id="ARBA00022679"/>
    </source>
</evidence>
<dbReference type="Gene3D" id="3.40.50.150">
    <property type="entry name" value="Vaccinia Virus protein VP39"/>
    <property type="match status" value="1"/>
</dbReference>
<evidence type="ECO:0000256" key="3">
    <source>
        <dbReference type="ARBA" id="ARBA00022603"/>
    </source>
</evidence>
<dbReference type="CDD" id="cd02440">
    <property type="entry name" value="AdoMet_MTases"/>
    <property type="match status" value="1"/>
</dbReference>
<dbReference type="RefSeq" id="WP_168757167.1">
    <property type="nucleotide sequence ID" value="NZ_CP051487.1"/>
</dbReference>
<dbReference type="PANTHER" id="PTHR43182">
    <property type="entry name" value="COBALT-PRECORRIN-6B C(15)-METHYLTRANSFERASE (DECARBOXYLATING)"/>
    <property type="match status" value="1"/>
</dbReference>
<dbReference type="GO" id="GO:0008276">
    <property type="term" value="F:protein methyltransferase activity"/>
    <property type="evidence" value="ECO:0007669"/>
    <property type="project" value="InterPro"/>
</dbReference>
<dbReference type="NCBIfam" id="TIGR02469">
    <property type="entry name" value="CbiT"/>
    <property type="match status" value="1"/>
</dbReference>
<dbReference type="InterPro" id="IPR006365">
    <property type="entry name" value="Cbl_synth_CobL"/>
</dbReference>
<dbReference type="Gene3D" id="3.40.1010.10">
    <property type="entry name" value="Cobalt-precorrin-4 Transmethylase, Domain 1"/>
    <property type="match status" value="1"/>
</dbReference>
<dbReference type="InterPro" id="IPR014777">
    <property type="entry name" value="4pyrrole_Mease_sub1"/>
</dbReference>
<dbReference type="InterPro" id="IPR035996">
    <property type="entry name" value="4pyrrol_Methylase_sf"/>
</dbReference>
<dbReference type="CDD" id="cd11644">
    <property type="entry name" value="Precorrin-6Y-MT"/>
    <property type="match status" value="1"/>
</dbReference>
<reference evidence="7 8" key="1">
    <citation type="submission" date="2020-04" db="EMBL/GenBank/DDBJ databases">
        <authorList>
            <person name="Yao Y."/>
            <person name="He Z."/>
        </authorList>
    </citation>
    <scope>NUCLEOTIDE SEQUENCE [LARGE SCALE GENOMIC DNA]</scope>
    <source>
        <strain evidence="7 8">CY-1</strain>
    </source>
</reference>
<evidence type="ECO:0000256" key="2">
    <source>
        <dbReference type="ARBA" id="ARBA00022573"/>
    </source>
</evidence>
<dbReference type="GO" id="GO:0009236">
    <property type="term" value="P:cobalamin biosynthetic process"/>
    <property type="evidence" value="ECO:0007669"/>
    <property type="project" value="UniProtKB-KW"/>
</dbReference>
<dbReference type="InterPro" id="IPR012818">
    <property type="entry name" value="CbiE"/>
</dbReference>
<dbReference type="Pfam" id="PF00590">
    <property type="entry name" value="TP_methylase"/>
    <property type="match status" value="1"/>
</dbReference>
<dbReference type="SUPFAM" id="SSF53335">
    <property type="entry name" value="S-adenosyl-L-methionine-dependent methyltransferases"/>
    <property type="match status" value="1"/>
</dbReference>
<dbReference type="InterPro" id="IPR050714">
    <property type="entry name" value="Cobalamin_biosynth_MTase"/>
</dbReference>
<evidence type="ECO:0000313" key="8">
    <source>
        <dbReference type="Proteomes" id="UP000501367"/>
    </source>
</evidence>
<dbReference type="PIRSF" id="PIRSF036428">
    <property type="entry name" value="CobL"/>
    <property type="match status" value="1"/>
</dbReference>
<keyword evidence="5" id="KW-0949">S-adenosyl-L-methionine</keyword>
<keyword evidence="3" id="KW-0489">Methyltransferase</keyword>
<dbReference type="SUPFAM" id="SSF53790">
    <property type="entry name" value="Tetrapyrrole methylase"/>
    <property type="match status" value="1"/>
</dbReference>
<evidence type="ECO:0000256" key="5">
    <source>
        <dbReference type="ARBA" id="ARBA00022691"/>
    </source>
</evidence>